<evidence type="ECO:0000256" key="1">
    <source>
        <dbReference type="SAM" id="MobiDB-lite"/>
    </source>
</evidence>
<evidence type="ECO:0000313" key="4">
    <source>
        <dbReference type="Proteomes" id="UP000315295"/>
    </source>
</evidence>
<feature type="compositionally biased region" description="Basic and acidic residues" evidence="1">
    <location>
        <begin position="78"/>
        <end position="104"/>
    </location>
</feature>
<accession>A0A540KHL4</accession>
<evidence type="ECO:0008006" key="5">
    <source>
        <dbReference type="Google" id="ProtNLM"/>
    </source>
</evidence>
<gene>
    <name evidence="3" type="ORF">C1H46_040767</name>
</gene>
<dbReference type="EMBL" id="VIEB01001261">
    <property type="protein sequence ID" value="TQD73694.1"/>
    <property type="molecule type" value="Genomic_DNA"/>
</dbReference>
<keyword evidence="4" id="KW-1185">Reference proteome</keyword>
<feature type="chain" id="PRO_5022111968" description="Secreted protein" evidence="2">
    <location>
        <begin position="29"/>
        <end position="104"/>
    </location>
</feature>
<keyword evidence="2" id="KW-0732">Signal</keyword>
<name>A0A540KHL4_MALBA</name>
<sequence length="104" mass="10937">MLRLITCRWSVINSLPALLASTTPGVSAPLIGEPTPLTEATLTTSQVPISSTSSVLVQPLNARRSKGSACSPEQVDEGPGRGDEGLCRAHERPCTSHTDVRPCT</sequence>
<organism evidence="3 4">
    <name type="scientific">Malus baccata</name>
    <name type="common">Siberian crab apple</name>
    <name type="synonym">Pyrus baccata</name>
    <dbReference type="NCBI Taxonomy" id="106549"/>
    <lineage>
        <taxon>Eukaryota</taxon>
        <taxon>Viridiplantae</taxon>
        <taxon>Streptophyta</taxon>
        <taxon>Embryophyta</taxon>
        <taxon>Tracheophyta</taxon>
        <taxon>Spermatophyta</taxon>
        <taxon>Magnoliopsida</taxon>
        <taxon>eudicotyledons</taxon>
        <taxon>Gunneridae</taxon>
        <taxon>Pentapetalae</taxon>
        <taxon>rosids</taxon>
        <taxon>fabids</taxon>
        <taxon>Rosales</taxon>
        <taxon>Rosaceae</taxon>
        <taxon>Amygdaloideae</taxon>
        <taxon>Maleae</taxon>
        <taxon>Malus</taxon>
    </lineage>
</organism>
<evidence type="ECO:0000256" key="2">
    <source>
        <dbReference type="SAM" id="SignalP"/>
    </source>
</evidence>
<feature type="signal peptide" evidence="2">
    <location>
        <begin position="1"/>
        <end position="28"/>
    </location>
</feature>
<comment type="caution">
    <text evidence="3">The sequence shown here is derived from an EMBL/GenBank/DDBJ whole genome shotgun (WGS) entry which is preliminary data.</text>
</comment>
<proteinExistence type="predicted"/>
<feature type="region of interest" description="Disordered" evidence="1">
    <location>
        <begin position="61"/>
        <end position="104"/>
    </location>
</feature>
<reference evidence="3 4" key="1">
    <citation type="journal article" date="2019" name="G3 (Bethesda)">
        <title>Sequencing of a Wild Apple (Malus baccata) Genome Unravels the Differences Between Cultivated and Wild Apple Species Regarding Disease Resistance and Cold Tolerance.</title>
        <authorList>
            <person name="Chen X."/>
        </authorList>
    </citation>
    <scope>NUCLEOTIDE SEQUENCE [LARGE SCALE GENOMIC DNA]</scope>
    <source>
        <strain evidence="4">cv. Shandingzi</strain>
        <tissue evidence="3">Leaves</tissue>
    </source>
</reference>
<evidence type="ECO:0000313" key="3">
    <source>
        <dbReference type="EMBL" id="TQD73694.1"/>
    </source>
</evidence>
<protein>
    <recommendedName>
        <fullName evidence="5">Secreted protein</fullName>
    </recommendedName>
</protein>
<dbReference type="AlphaFoldDB" id="A0A540KHL4"/>
<dbReference type="Proteomes" id="UP000315295">
    <property type="component" value="Unassembled WGS sequence"/>
</dbReference>